<dbReference type="OrthoDB" id="3381462at2"/>
<evidence type="ECO:0000313" key="1">
    <source>
        <dbReference type="EMBL" id="SNT55819.1"/>
    </source>
</evidence>
<sequence length="69" mass="7764">MTEHSRRPIVTYETYKEAERAVDHVLPGVFAQRAATIGHDVRLGEHVIGRMDYSGGRLARSGERGFPVR</sequence>
<keyword evidence="2" id="KW-1185">Reference proteome</keyword>
<protein>
    <submittedName>
        <fullName evidence="1">Uncharacterized protein</fullName>
    </submittedName>
</protein>
<dbReference type="EMBL" id="FZOF01000040">
    <property type="protein sequence ID" value="SNT55819.1"/>
    <property type="molecule type" value="Genomic_DNA"/>
</dbReference>
<organism evidence="1 2">
    <name type="scientific">Actinacidiphila glaucinigra</name>
    <dbReference type="NCBI Taxonomy" id="235986"/>
    <lineage>
        <taxon>Bacteria</taxon>
        <taxon>Bacillati</taxon>
        <taxon>Actinomycetota</taxon>
        <taxon>Actinomycetes</taxon>
        <taxon>Kitasatosporales</taxon>
        <taxon>Streptomycetaceae</taxon>
        <taxon>Actinacidiphila</taxon>
    </lineage>
</organism>
<gene>
    <name evidence="1" type="ORF">SAMN05216252_14031</name>
</gene>
<dbReference type="RefSeq" id="WP_089228944.1">
    <property type="nucleotide sequence ID" value="NZ_FZOF01000040.1"/>
</dbReference>
<dbReference type="Proteomes" id="UP000198280">
    <property type="component" value="Unassembled WGS sequence"/>
</dbReference>
<proteinExistence type="predicted"/>
<accession>A0A239NNZ0</accession>
<name>A0A239NNZ0_9ACTN</name>
<dbReference type="AlphaFoldDB" id="A0A239NNZ0"/>
<reference evidence="1 2" key="1">
    <citation type="submission" date="2017-06" db="EMBL/GenBank/DDBJ databases">
        <authorList>
            <person name="Kim H.J."/>
            <person name="Triplett B.A."/>
        </authorList>
    </citation>
    <scope>NUCLEOTIDE SEQUENCE [LARGE SCALE GENOMIC DNA]</scope>
    <source>
        <strain evidence="1 2">CGMCC 4.1858</strain>
    </source>
</reference>
<evidence type="ECO:0000313" key="2">
    <source>
        <dbReference type="Proteomes" id="UP000198280"/>
    </source>
</evidence>